<dbReference type="InterPro" id="IPR049142">
    <property type="entry name" value="MS_channel_1st"/>
</dbReference>
<evidence type="ECO:0000256" key="4">
    <source>
        <dbReference type="ARBA" id="ARBA00022692"/>
    </source>
</evidence>
<feature type="domain" description="Mechanosensitive ion channel MscS C-terminal" evidence="9">
    <location>
        <begin position="253"/>
        <end position="340"/>
    </location>
</feature>
<dbReference type="InterPro" id="IPR049278">
    <property type="entry name" value="MS_channel_C"/>
</dbReference>
<evidence type="ECO:0000256" key="7">
    <source>
        <dbReference type="SAM" id="Phobius"/>
    </source>
</evidence>
<dbReference type="GO" id="GO:0005886">
    <property type="term" value="C:plasma membrane"/>
    <property type="evidence" value="ECO:0007669"/>
    <property type="project" value="UniProtKB-SubCell"/>
</dbReference>
<feature type="domain" description="Mechanosensitive ion channel MscS" evidence="8">
    <location>
        <begin position="178"/>
        <end position="244"/>
    </location>
</feature>
<dbReference type="Pfam" id="PF21082">
    <property type="entry name" value="MS_channel_3rd"/>
    <property type="match status" value="1"/>
</dbReference>
<evidence type="ECO:0000256" key="1">
    <source>
        <dbReference type="ARBA" id="ARBA00004651"/>
    </source>
</evidence>
<keyword evidence="4 7" id="KW-0812">Transmembrane</keyword>
<evidence type="ECO:0008006" key="12">
    <source>
        <dbReference type="Google" id="ProtNLM"/>
    </source>
</evidence>
<sequence length="354" mass="39672">MDWYYNNIEIFAPPALTIVCGIVIGFIFKRFVHSRLKSAAERSDWKGDDAVLEAVEPHIVVWFFLGALSVAVSNIEALEPQNTYLINLLNDYVPKFLIIVLIGSMTLAIGKLAVSLFDLWAKDQEKGFPSTTMFTNFVRIAVYVIGVLIILDALNISITPMITALGVGGLAVSLALKDTLSDVFAGLHILLSKKVQVGDFIQIESGNMGYVQNISWRNTTVMERTNNIIHIPNTRLSSAIIKNFDSGDPSFSVKIPVGVGYSSDLDEVEKVTKQVIEEIQSSMEETNNDFEPTMRFQNFGESSVNLMVYFRGNRYGDQNPIIHQFIKLLHKRYSDAGIEIPFPMRTVIHKNKQE</sequence>
<evidence type="ECO:0000259" key="9">
    <source>
        <dbReference type="Pfam" id="PF21082"/>
    </source>
</evidence>
<comment type="subcellular location">
    <subcellularLocation>
        <location evidence="1">Cell membrane</location>
        <topology evidence="1">Multi-pass membrane protein</topology>
    </subcellularLocation>
</comment>
<evidence type="ECO:0000256" key="2">
    <source>
        <dbReference type="ARBA" id="ARBA00008017"/>
    </source>
</evidence>
<feature type="transmembrane region" description="Helical" evidence="7">
    <location>
        <begin position="96"/>
        <end position="121"/>
    </location>
</feature>
<dbReference type="PANTHER" id="PTHR30566:SF25">
    <property type="entry name" value="INNER MEMBRANE PROTEIN"/>
    <property type="match status" value="1"/>
</dbReference>
<dbReference type="EMBL" id="UINC01001619">
    <property type="protein sequence ID" value="SUZ85074.1"/>
    <property type="molecule type" value="Genomic_DNA"/>
</dbReference>
<dbReference type="Pfam" id="PF00924">
    <property type="entry name" value="MS_channel_2nd"/>
    <property type="match status" value="1"/>
</dbReference>
<dbReference type="Gene3D" id="3.30.70.100">
    <property type="match status" value="1"/>
</dbReference>
<dbReference type="Gene3D" id="2.30.30.60">
    <property type="match status" value="1"/>
</dbReference>
<evidence type="ECO:0000256" key="6">
    <source>
        <dbReference type="ARBA" id="ARBA00023136"/>
    </source>
</evidence>
<proteinExistence type="inferred from homology"/>
<dbReference type="InterPro" id="IPR010920">
    <property type="entry name" value="LSM_dom_sf"/>
</dbReference>
<accession>A0A381R1G6</accession>
<dbReference type="InterPro" id="IPR006685">
    <property type="entry name" value="MscS_channel_2nd"/>
</dbReference>
<keyword evidence="3" id="KW-1003">Cell membrane</keyword>
<dbReference type="GO" id="GO:0055085">
    <property type="term" value="P:transmembrane transport"/>
    <property type="evidence" value="ECO:0007669"/>
    <property type="project" value="InterPro"/>
</dbReference>
<keyword evidence="6 7" id="KW-0472">Membrane</keyword>
<comment type="similarity">
    <text evidence="2">Belongs to the MscS (TC 1.A.23) family.</text>
</comment>
<dbReference type="Gene3D" id="1.10.287.1260">
    <property type="match status" value="1"/>
</dbReference>
<feature type="transmembrane region" description="Helical" evidence="7">
    <location>
        <begin position="59"/>
        <end position="76"/>
    </location>
</feature>
<feature type="transmembrane region" description="Helical" evidence="7">
    <location>
        <begin position="133"/>
        <end position="151"/>
    </location>
</feature>
<protein>
    <recommendedName>
        <fullName evidence="12">Mechanosensitive ion channel protein MscS</fullName>
    </recommendedName>
</protein>
<dbReference type="InterPro" id="IPR023408">
    <property type="entry name" value="MscS_beta-dom_sf"/>
</dbReference>
<evidence type="ECO:0000313" key="11">
    <source>
        <dbReference type="EMBL" id="SUZ85074.1"/>
    </source>
</evidence>
<evidence type="ECO:0000259" key="10">
    <source>
        <dbReference type="Pfam" id="PF21088"/>
    </source>
</evidence>
<dbReference type="PANTHER" id="PTHR30566">
    <property type="entry name" value="YNAI-RELATED MECHANOSENSITIVE ION CHANNEL"/>
    <property type="match status" value="1"/>
</dbReference>
<reference evidence="11" key="1">
    <citation type="submission" date="2018-05" db="EMBL/GenBank/DDBJ databases">
        <authorList>
            <person name="Lanie J.A."/>
            <person name="Ng W.-L."/>
            <person name="Kazmierczak K.M."/>
            <person name="Andrzejewski T.M."/>
            <person name="Davidsen T.M."/>
            <person name="Wayne K.J."/>
            <person name="Tettelin H."/>
            <person name="Glass J.I."/>
            <person name="Rusch D."/>
            <person name="Podicherti R."/>
            <person name="Tsui H.-C.T."/>
            <person name="Winkler M.E."/>
        </authorList>
    </citation>
    <scope>NUCLEOTIDE SEQUENCE</scope>
</reference>
<name>A0A381R1G6_9ZZZZ</name>
<keyword evidence="5 7" id="KW-1133">Transmembrane helix</keyword>
<dbReference type="SUPFAM" id="SSF82861">
    <property type="entry name" value="Mechanosensitive channel protein MscS (YggB), transmembrane region"/>
    <property type="match status" value="1"/>
</dbReference>
<dbReference type="InterPro" id="IPR011014">
    <property type="entry name" value="MscS_channel_TM-2"/>
</dbReference>
<dbReference type="SUPFAM" id="SSF50182">
    <property type="entry name" value="Sm-like ribonucleoproteins"/>
    <property type="match status" value="1"/>
</dbReference>
<evidence type="ECO:0000259" key="8">
    <source>
        <dbReference type="Pfam" id="PF00924"/>
    </source>
</evidence>
<dbReference type="AlphaFoldDB" id="A0A381R1G6"/>
<organism evidence="11">
    <name type="scientific">marine metagenome</name>
    <dbReference type="NCBI Taxonomy" id="408172"/>
    <lineage>
        <taxon>unclassified sequences</taxon>
        <taxon>metagenomes</taxon>
        <taxon>ecological metagenomes</taxon>
    </lineage>
</organism>
<dbReference type="InterPro" id="IPR011066">
    <property type="entry name" value="MscS_channel_C_sf"/>
</dbReference>
<evidence type="ECO:0000256" key="3">
    <source>
        <dbReference type="ARBA" id="ARBA00022475"/>
    </source>
</evidence>
<feature type="domain" description="Mechanosensitive ion channel transmembrane helices 2/3" evidence="10">
    <location>
        <begin position="137"/>
        <end position="177"/>
    </location>
</feature>
<gene>
    <name evidence="11" type="ORF">METZ01_LOCUS37928</name>
</gene>
<feature type="transmembrane region" description="Helical" evidence="7">
    <location>
        <begin position="12"/>
        <end position="32"/>
    </location>
</feature>
<evidence type="ECO:0000256" key="5">
    <source>
        <dbReference type="ARBA" id="ARBA00022989"/>
    </source>
</evidence>
<dbReference type="Pfam" id="PF21088">
    <property type="entry name" value="MS_channel_1st"/>
    <property type="match status" value="1"/>
</dbReference>
<dbReference type="SUPFAM" id="SSF82689">
    <property type="entry name" value="Mechanosensitive channel protein MscS (YggB), C-terminal domain"/>
    <property type="match status" value="1"/>
</dbReference>